<reference evidence="2 3" key="1">
    <citation type="submission" date="2013-05" db="EMBL/GenBank/DDBJ databases">
        <title>Genome assembly of Chondromyces apiculatus DSM 436.</title>
        <authorList>
            <person name="Sharma G."/>
            <person name="Khatri I."/>
            <person name="Kaur C."/>
            <person name="Mayilraj S."/>
            <person name="Subramanian S."/>
        </authorList>
    </citation>
    <scope>NUCLEOTIDE SEQUENCE [LARGE SCALE GENOMIC DNA]</scope>
    <source>
        <strain evidence="2 3">DSM 436</strain>
    </source>
</reference>
<proteinExistence type="predicted"/>
<feature type="region of interest" description="Disordered" evidence="1">
    <location>
        <begin position="1"/>
        <end position="27"/>
    </location>
</feature>
<feature type="compositionally biased region" description="Pro residues" evidence="1">
    <location>
        <begin position="15"/>
        <end position="27"/>
    </location>
</feature>
<gene>
    <name evidence="2" type="ORF">CAP_5292</name>
</gene>
<evidence type="ECO:0000313" key="3">
    <source>
        <dbReference type="Proteomes" id="UP000019678"/>
    </source>
</evidence>
<dbReference type="EMBL" id="ASRX01000043">
    <property type="protein sequence ID" value="EYF03681.1"/>
    <property type="molecule type" value="Genomic_DNA"/>
</dbReference>
<feature type="compositionally biased region" description="Acidic residues" evidence="1">
    <location>
        <begin position="378"/>
        <end position="389"/>
    </location>
</feature>
<feature type="compositionally biased region" description="Pro residues" evidence="1">
    <location>
        <begin position="299"/>
        <end position="309"/>
    </location>
</feature>
<organism evidence="2 3">
    <name type="scientific">Chondromyces apiculatus DSM 436</name>
    <dbReference type="NCBI Taxonomy" id="1192034"/>
    <lineage>
        <taxon>Bacteria</taxon>
        <taxon>Pseudomonadati</taxon>
        <taxon>Myxococcota</taxon>
        <taxon>Polyangia</taxon>
        <taxon>Polyangiales</taxon>
        <taxon>Polyangiaceae</taxon>
        <taxon>Chondromyces</taxon>
    </lineage>
</organism>
<feature type="region of interest" description="Disordered" evidence="1">
    <location>
        <begin position="361"/>
        <end position="400"/>
    </location>
</feature>
<dbReference type="STRING" id="1192034.CAP_5292"/>
<feature type="region of interest" description="Disordered" evidence="1">
    <location>
        <begin position="282"/>
        <end position="328"/>
    </location>
</feature>
<evidence type="ECO:0000256" key="1">
    <source>
        <dbReference type="SAM" id="MobiDB-lite"/>
    </source>
</evidence>
<keyword evidence="3" id="KW-1185">Reference proteome</keyword>
<name>A0A017T549_9BACT</name>
<accession>A0A017T549</accession>
<comment type="caution">
    <text evidence="2">The sequence shown here is derived from an EMBL/GenBank/DDBJ whole genome shotgun (WGS) entry which is preliminary data.</text>
</comment>
<protein>
    <submittedName>
        <fullName evidence="2">Uncharacterized protein</fullName>
    </submittedName>
</protein>
<sequence>MALMAATGCGQCSPSSPPVPPEPPPSFEAPAPLPPAHAWTFQEMRGVPLFASPRGCTPRAPALRAQVAQSTGFLAERGTPSTLVIADASDDASRLLGVSLVTFDAAGAIAAQRPLPWLAPEVPPRLGRTAEGGWLSTFGEHHGAGSVELGLAREDAAERVGEGDRFEAVDLMCEAGACALLTPRLGRVAMPGAEVWLGAATAPIATWKRVVIEAAGDEGQPLAIAAIEPSSPGSAVPRAALVALSFRKHVAFFRAEGAPGDASPIAADAGQAMADAGQAMMDAGPISTDAGQTTADASPPAPDASPPAPDAGQASAETPPPAPGNVAAPQGVRETWRVASPHGVLDALGLPAPTVMLHGTPVDDEGCVRTRGALAGDPQDDAAQEDEVGGGDRDAPTGSRASVRFAQGGQHVDVQAPAPPLRGALRRLRRGALATWIAPLGCRSTRKVVYAVRLDASGKPEGAVIPVADAERYAVAASGDAVDLWLQRGDAVIWARLTCGEVSQGR</sequence>
<evidence type="ECO:0000313" key="2">
    <source>
        <dbReference type="EMBL" id="EYF03681.1"/>
    </source>
</evidence>
<dbReference type="Proteomes" id="UP000019678">
    <property type="component" value="Unassembled WGS sequence"/>
</dbReference>
<dbReference type="AlphaFoldDB" id="A0A017T549"/>